<evidence type="ECO:0000259" key="6">
    <source>
        <dbReference type="Pfam" id="PF00441"/>
    </source>
</evidence>
<dbReference type="Gene3D" id="1.10.540.10">
    <property type="entry name" value="Acyl-CoA dehydrogenase/oxidase, N-terminal domain"/>
    <property type="match status" value="1"/>
</dbReference>
<evidence type="ECO:0000256" key="4">
    <source>
        <dbReference type="ARBA" id="ARBA00022827"/>
    </source>
</evidence>
<evidence type="ECO:0000313" key="10">
    <source>
        <dbReference type="Proteomes" id="UP000346198"/>
    </source>
</evidence>
<dbReference type="GO" id="GO:0046359">
    <property type="term" value="P:butyrate catabolic process"/>
    <property type="evidence" value="ECO:0007669"/>
    <property type="project" value="TreeGrafter"/>
</dbReference>
<keyword evidence="3 5" id="KW-0285">Flavoprotein</keyword>
<dbReference type="SUPFAM" id="SSF56645">
    <property type="entry name" value="Acyl-CoA dehydrogenase NM domain-like"/>
    <property type="match status" value="1"/>
</dbReference>
<keyword evidence="10" id="KW-1185">Reference proteome</keyword>
<proteinExistence type="inferred from homology"/>
<dbReference type="RefSeq" id="WP_168433419.1">
    <property type="nucleotide sequence ID" value="NZ_CAAHFH010000002.1"/>
</dbReference>
<evidence type="ECO:0000256" key="3">
    <source>
        <dbReference type="ARBA" id="ARBA00022630"/>
    </source>
</evidence>
<dbReference type="InterPro" id="IPR006091">
    <property type="entry name" value="Acyl-CoA_Oxase/DH_mid-dom"/>
</dbReference>
<gene>
    <name evidence="9" type="primary">mmgC</name>
    <name evidence="9" type="ORF">SCARR_03695</name>
</gene>
<feature type="domain" description="Acyl-CoA dehydrogenase/oxidase N-terminal" evidence="8">
    <location>
        <begin position="8"/>
        <end position="100"/>
    </location>
</feature>
<dbReference type="EMBL" id="CAAHFH010000002">
    <property type="protein sequence ID" value="VGO21621.1"/>
    <property type="molecule type" value="Genomic_DNA"/>
</dbReference>
<feature type="domain" description="Acyl-CoA oxidase/dehydrogenase middle" evidence="7">
    <location>
        <begin position="108"/>
        <end position="203"/>
    </location>
</feature>
<reference evidence="9 10" key="1">
    <citation type="submission" date="2019-04" db="EMBL/GenBank/DDBJ databases">
        <authorList>
            <person name="Van Vliet M D."/>
        </authorList>
    </citation>
    <scope>NUCLEOTIDE SEQUENCE [LARGE SCALE GENOMIC DNA]</scope>
    <source>
        <strain evidence="9 10">F21</strain>
    </source>
</reference>
<accession>A0A6C2UQS4</accession>
<dbReference type="InterPro" id="IPR009100">
    <property type="entry name" value="AcylCoA_DH/oxidase_NM_dom_sf"/>
</dbReference>
<dbReference type="Pfam" id="PF00441">
    <property type="entry name" value="Acyl-CoA_dh_1"/>
    <property type="match status" value="1"/>
</dbReference>
<dbReference type="Proteomes" id="UP000346198">
    <property type="component" value="Unassembled WGS sequence"/>
</dbReference>
<evidence type="ECO:0000256" key="5">
    <source>
        <dbReference type="RuleBase" id="RU362125"/>
    </source>
</evidence>
<protein>
    <submittedName>
        <fullName evidence="9">Acyl-CoA dehydrogenase</fullName>
    </submittedName>
</protein>
<dbReference type="InterPro" id="IPR013786">
    <property type="entry name" value="AcylCoA_DH/ox_N"/>
</dbReference>
<evidence type="ECO:0000313" key="9">
    <source>
        <dbReference type="EMBL" id="VGO21621.1"/>
    </source>
</evidence>
<dbReference type="InterPro" id="IPR036250">
    <property type="entry name" value="AcylCo_DH-like_C"/>
</dbReference>
<name>A0A6C2UQS4_9BACT</name>
<dbReference type="Pfam" id="PF02771">
    <property type="entry name" value="Acyl-CoA_dh_N"/>
    <property type="match status" value="1"/>
</dbReference>
<dbReference type="GO" id="GO:0003995">
    <property type="term" value="F:acyl-CoA dehydrogenase activity"/>
    <property type="evidence" value="ECO:0007669"/>
    <property type="project" value="TreeGrafter"/>
</dbReference>
<dbReference type="SUPFAM" id="SSF47203">
    <property type="entry name" value="Acyl-CoA dehydrogenase C-terminal domain-like"/>
    <property type="match status" value="1"/>
</dbReference>
<dbReference type="Gene3D" id="2.40.110.10">
    <property type="entry name" value="Butyryl-CoA Dehydrogenase, subunit A, domain 2"/>
    <property type="match status" value="1"/>
</dbReference>
<keyword evidence="4 5" id="KW-0274">FAD</keyword>
<dbReference type="InterPro" id="IPR009075">
    <property type="entry name" value="AcylCo_DH/oxidase_C"/>
</dbReference>
<comment type="similarity">
    <text evidence="2 5">Belongs to the acyl-CoA dehydrogenase family.</text>
</comment>
<sequence length="462" mass="50754">MHETLDQYLRSYFASTPDYHSYDEAFLTDFLKMGPLRGFIPTSLGGTYDGTPTCMAMLETVSYHCLPLGLALGITGSLFLQPMAKLAPKELSERILPRFLNSAELGGMMITEPTGGTDIFGLRSTLETANGQATLNGVKCWGGLTGRAEHWLVAARIKKGGKLTRRVAMVYVPLASKGVAVEEYFDALGLQPIAYGRTRYSNVTIPESYVITPPGGSALRDILDTLFRSRMGVSAIAAGQCRRLVDEVTERANSRVSFGRIIAEYDQVQFRLSGLRGMEQVNQSLWHFVGDWKDSHNDVSGDQVLANAVKVMSTDALTAAADSAVQVFAGAAYKRSSVIGRSFTDSRPFQIFEGSNDVLLENTYEVLASRYGGVDPETVGMEFERYGLSVSNEIPAMVREALVRKEELSQRQKVLYGKIVSWMLVQAVLEQESSHTGRVVEDGTRLAHRHMAAHAAEMPYMG</sequence>
<dbReference type="PANTHER" id="PTHR43884:SF12">
    <property type="entry name" value="ISOVALERYL-COA DEHYDROGENASE, MITOCHONDRIAL-RELATED"/>
    <property type="match status" value="1"/>
</dbReference>
<dbReference type="InterPro" id="IPR037069">
    <property type="entry name" value="AcylCoA_DH/ox_N_sf"/>
</dbReference>
<dbReference type="AlphaFoldDB" id="A0A6C2UQS4"/>
<dbReference type="GO" id="GO:0033539">
    <property type="term" value="P:fatty acid beta-oxidation using acyl-CoA dehydrogenase"/>
    <property type="evidence" value="ECO:0007669"/>
    <property type="project" value="TreeGrafter"/>
</dbReference>
<feature type="domain" description="Acyl-CoA dehydrogenase/oxidase C-terminal" evidence="6">
    <location>
        <begin position="222"/>
        <end position="365"/>
    </location>
</feature>
<evidence type="ECO:0000259" key="8">
    <source>
        <dbReference type="Pfam" id="PF02771"/>
    </source>
</evidence>
<dbReference type="PANTHER" id="PTHR43884">
    <property type="entry name" value="ACYL-COA DEHYDROGENASE"/>
    <property type="match status" value="1"/>
</dbReference>
<dbReference type="InterPro" id="IPR046373">
    <property type="entry name" value="Acyl-CoA_Oxase/DH_mid-dom_sf"/>
</dbReference>
<evidence type="ECO:0000259" key="7">
    <source>
        <dbReference type="Pfam" id="PF02770"/>
    </source>
</evidence>
<dbReference type="Gene3D" id="1.20.140.10">
    <property type="entry name" value="Butyryl-CoA Dehydrogenase, subunit A, domain 3"/>
    <property type="match status" value="1"/>
</dbReference>
<organism evidence="9 10">
    <name type="scientific">Pontiella sulfatireligans</name>
    <dbReference type="NCBI Taxonomy" id="2750658"/>
    <lineage>
        <taxon>Bacteria</taxon>
        <taxon>Pseudomonadati</taxon>
        <taxon>Kiritimatiellota</taxon>
        <taxon>Kiritimatiellia</taxon>
        <taxon>Kiritimatiellales</taxon>
        <taxon>Pontiellaceae</taxon>
        <taxon>Pontiella</taxon>
    </lineage>
</organism>
<dbReference type="CDD" id="cd00567">
    <property type="entry name" value="ACAD"/>
    <property type="match status" value="1"/>
</dbReference>
<keyword evidence="5" id="KW-0560">Oxidoreductase</keyword>
<evidence type="ECO:0000256" key="2">
    <source>
        <dbReference type="ARBA" id="ARBA00009347"/>
    </source>
</evidence>
<dbReference type="GO" id="GO:0050660">
    <property type="term" value="F:flavin adenine dinucleotide binding"/>
    <property type="evidence" value="ECO:0007669"/>
    <property type="project" value="InterPro"/>
</dbReference>
<dbReference type="Pfam" id="PF02770">
    <property type="entry name" value="Acyl-CoA_dh_M"/>
    <property type="match status" value="1"/>
</dbReference>
<comment type="cofactor">
    <cofactor evidence="1 5">
        <name>FAD</name>
        <dbReference type="ChEBI" id="CHEBI:57692"/>
    </cofactor>
</comment>
<evidence type="ECO:0000256" key="1">
    <source>
        <dbReference type="ARBA" id="ARBA00001974"/>
    </source>
</evidence>